<accession>A0A6C0U0E2</accession>
<dbReference type="SMART" id="SM00100">
    <property type="entry name" value="cNMP"/>
    <property type="match status" value="1"/>
</dbReference>
<proteinExistence type="predicted"/>
<evidence type="ECO:0000259" key="5">
    <source>
        <dbReference type="PROSITE" id="PS50042"/>
    </source>
</evidence>
<dbReference type="PANTHER" id="PTHR24567:SF74">
    <property type="entry name" value="HTH-TYPE TRANSCRIPTIONAL REGULATOR ARCR"/>
    <property type="match status" value="1"/>
</dbReference>
<dbReference type="Pfam" id="PF13545">
    <property type="entry name" value="HTH_Crp_2"/>
    <property type="match status" value="1"/>
</dbReference>
<reference evidence="7 8" key="1">
    <citation type="submission" date="2020-02" db="EMBL/GenBank/DDBJ databases">
        <title>Genome sequencing for Kineobactrum sp. M2.</title>
        <authorList>
            <person name="Park S.-J."/>
        </authorList>
    </citation>
    <scope>NUCLEOTIDE SEQUENCE [LARGE SCALE GENOMIC DNA]</scope>
    <source>
        <strain evidence="7 8">M2</strain>
    </source>
</reference>
<dbReference type="SUPFAM" id="SSF51206">
    <property type="entry name" value="cAMP-binding domain-like"/>
    <property type="match status" value="1"/>
</dbReference>
<dbReference type="Pfam" id="PF00027">
    <property type="entry name" value="cNMP_binding"/>
    <property type="match status" value="1"/>
</dbReference>
<protein>
    <submittedName>
        <fullName evidence="7">Crp/Fnr family transcriptional regulator</fullName>
    </submittedName>
</protein>
<dbReference type="InterPro" id="IPR012318">
    <property type="entry name" value="HTH_CRP"/>
</dbReference>
<keyword evidence="3" id="KW-0804">Transcription</keyword>
<evidence type="ECO:0000256" key="3">
    <source>
        <dbReference type="ARBA" id="ARBA00023163"/>
    </source>
</evidence>
<dbReference type="CDD" id="cd00038">
    <property type="entry name" value="CAP_ED"/>
    <property type="match status" value="1"/>
</dbReference>
<dbReference type="PANTHER" id="PTHR24567">
    <property type="entry name" value="CRP FAMILY TRANSCRIPTIONAL REGULATORY PROTEIN"/>
    <property type="match status" value="1"/>
</dbReference>
<dbReference type="Gene3D" id="1.10.10.10">
    <property type="entry name" value="Winged helix-like DNA-binding domain superfamily/Winged helix DNA-binding domain"/>
    <property type="match status" value="1"/>
</dbReference>
<dbReference type="RefSeq" id="WP_163494617.1">
    <property type="nucleotide sequence ID" value="NZ_CP048711.1"/>
</dbReference>
<gene>
    <name evidence="7" type="ORF">G3T16_08160</name>
</gene>
<feature type="compositionally biased region" description="Polar residues" evidence="4">
    <location>
        <begin position="255"/>
        <end position="264"/>
    </location>
</feature>
<dbReference type="GO" id="GO:0003700">
    <property type="term" value="F:DNA-binding transcription factor activity"/>
    <property type="evidence" value="ECO:0007669"/>
    <property type="project" value="TreeGrafter"/>
</dbReference>
<dbReference type="InterPro" id="IPR018490">
    <property type="entry name" value="cNMP-bd_dom_sf"/>
</dbReference>
<dbReference type="InterPro" id="IPR036390">
    <property type="entry name" value="WH_DNA-bd_sf"/>
</dbReference>
<evidence type="ECO:0000313" key="7">
    <source>
        <dbReference type="EMBL" id="QIB65378.1"/>
    </source>
</evidence>
<organism evidence="7 8">
    <name type="scientific">Kineobactrum salinum</name>
    <dbReference type="NCBI Taxonomy" id="2708301"/>
    <lineage>
        <taxon>Bacteria</taxon>
        <taxon>Pseudomonadati</taxon>
        <taxon>Pseudomonadota</taxon>
        <taxon>Gammaproteobacteria</taxon>
        <taxon>Cellvibrionales</taxon>
        <taxon>Halieaceae</taxon>
        <taxon>Kineobactrum</taxon>
    </lineage>
</organism>
<dbReference type="InterPro" id="IPR014710">
    <property type="entry name" value="RmlC-like_jellyroll"/>
</dbReference>
<feature type="region of interest" description="Disordered" evidence="4">
    <location>
        <begin position="255"/>
        <end position="291"/>
    </location>
</feature>
<evidence type="ECO:0000313" key="8">
    <source>
        <dbReference type="Proteomes" id="UP000477680"/>
    </source>
</evidence>
<dbReference type="PROSITE" id="PS50042">
    <property type="entry name" value="CNMP_BINDING_3"/>
    <property type="match status" value="1"/>
</dbReference>
<dbReference type="Proteomes" id="UP000477680">
    <property type="component" value="Chromosome"/>
</dbReference>
<name>A0A6C0U0E2_9GAMM</name>
<dbReference type="KEGG" id="kim:G3T16_08160"/>
<feature type="domain" description="Cyclic nucleotide-binding" evidence="5">
    <location>
        <begin position="18"/>
        <end position="92"/>
    </location>
</feature>
<evidence type="ECO:0000256" key="1">
    <source>
        <dbReference type="ARBA" id="ARBA00023015"/>
    </source>
</evidence>
<dbReference type="InterPro" id="IPR050397">
    <property type="entry name" value="Env_Response_Regulators"/>
</dbReference>
<feature type="domain" description="HTH crp-type" evidence="6">
    <location>
        <begin position="152"/>
        <end position="218"/>
    </location>
</feature>
<dbReference type="GO" id="GO:0003677">
    <property type="term" value="F:DNA binding"/>
    <property type="evidence" value="ECO:0007669"/>
    <property type="project" value="UniProtKB-KW"/>
</dbReference>
<keyword evidence="1" id="KW-0805">Transcription regulation</keyword>
<sequence length="291" mass="31847">MQITFPLNARPVLGQNQLLASLSSEAKRRIVPSLERVSFALGEVVYEAGDAERFVYFPNDCILSLLYVMENGKSTEISVIGNDGILGTTALLGEGLSWSQAVVQNAGSAYRMPGPVLQEELHRHSELRWLTLRYMQSAMAQTAQVAACNRHHSIAQQLCRKLLFSLDRVAGDELTLTQEVIANTLGVRREGVTEAAGMLREMGAIDYRRGRIKVLDRARLEQLSCECYAALNSESKRILPCEIAPAAAHESSCATARSRPSSAGSRLPESTLLSYSQAARLRRTGTGPVAR</sequence>
<evidence type="ECO:0000259" key="6">
    <source>
        <dbReference type="PROSITE" id="PS51063"/>
    </source>
</evidence>
<dbReference type="GO" id="GO:0005829">
    <property type="term" value="C:cytosol"/>
    <property type="evidence" value="ECO:0007669"/>
    <property type="project" value="TreeGrafter"/>
</dbReference>
<dbReference type="InterPro" id="IPR000595">
    <property type="entry name" value="cNMP-bd_dom"/>
</dbReference>
<dbReference type="AlphaFoldDB" id="A0A6C0U0E2"/>
<dbReference type="PROSITE" id="PS51063">
    <property type="entry name" value="HTH_CRP_2"/>
    <property type="match status" value="1"/>
</dbReference>
<dbReference type="SUPFAM" id="SSF46785">
    <property type="entry name" value="Winged helix' DNA-binding domain"/>
    <property type="match status" value="1"/>
</dbReference>
<keyword evidence="8" id="KW-1185">Reference proteome</keyword>
<evidence type="ECO:0000256" key="2">
    <source>
        <dbReference type="ARBA" id="ARBA00023125"/>
    </source>
</evidence>
<dbReference type="InterPro" id="IPR036388">
    <property type="entry name" value="WH-like_DNA-bd_sf"/>
</dbReference>
<evidence type="ECO:0000256" key="4">
    <source>
        <dbReference type="SAM" id="MobiDB-lite"/>
    </source>
</evidence>
<dbReference type="EMBL" id="CP048711">
    <property type="protein sequence ID" value="QIB65378.1"/>
    <property type="molecule type" value="Genomic_DNA"/>
</dbReference>
<keyword evidence="2" id="KW-0238">DNA-binding</keyword>
<dbReference type="Gene3D" id="2.60.120.10">
    <property type="entry name" value="Jelly Rolls"/>
    <property type="match status" value="1"/>
</dbReference>